<dbReference type="EMBL" id="JABUFE010000001">
    <property type="protein sequence ID" value="NSX53241.1"/>
    <property type="molecule type" value="Genomic_DNA"/>
</dbReference>
<dbReference type="PANTHER" id="PTHR10846:SF8">
    <property type="entry name" value="INNER MEMBRANE PROTEIN YRBG"/>
    <property type="match status" value="1"/>
</dbReference>
<feature type="transmembrane region" description="Helical" evidence="5">
    <location>
        <begin position="236"/>
        <end position="259"/>
    </location>
</feature>
<feature type="transmembrane region" description="Helical" evidence="5">
    <location>
        <begin position="207"/>
        <end position="229"/>
    </location>
</feature>
<feature type="transmembrane region" description="Helical" evidence="5">
    <location>
        <begin position="103"/>
        <end position="119"/>
    </location>
</feature>
<dbReference type="PANTHER" id="PTHR10846">
    <property type="entry name" value="SODIUM/POTASSIUM/CALCIUM EXCHANGER"/>
    <property type="match status" value="1"/>
</dbReference>
<dbReference type="Gene3D" id="1.20.1420.30">
    <property type="entry name" value="NCX, central ion-binding region"/>
    <property type="match status" value="2"/>
</dbReference>
<protein>
    <submittedName>
        <fullName evidence="7">Calcium/sodium antiporter</fullName>
    </submittedName>
</protein>
<dbReference type="Proteomes" id="UP000777935">
    <property type="component" value="Unassembled WGS sequence"/>
</dbReference>
<evidence type="ECO:0000313" key="8">
    <source>
        <dbReference type="Proteomes" id="UP000777935"/>
    </source>
</evidence>
<feature type="transmembrane region" description="Helical" evidence="5">
    <location>
        <begin position="173"/>
        <end position="195"/>
    </location>
</feature>
<gene>
    <name evidence="7" type="ORF">HRQ87_00325</name>
</gene>
<organism evidence="7 8">
    <name type="scientific">Parasulfitobacter algicola</name>
    <dbReference type="NCBI Taxonomy" id="2614809"/>
    <lineage>
        <taxon>Bacteria</taxon>
        <taxon>Pseudomonadati</taxon>
        <taxon>Pseudomonadota</taxon>
        <taxon>Alphaproteobacteria</taxon>
        <taxon>Rhodobacterales</taxon>
        <taxon>Roseobacteraceae</taxon>
        <taxon>Parasulfitobacter</taxon>
    </lineage>
</organism>
<feature type="transmembrane region" description="Helical" evidence="5">
    <location>
        <begin position="76"/>
        <end position="94"/>
    </location>
</feature>
<evidence type="ECO:0000256" key="4">
    <source>
        <dbReference type="ARBA" id="ARBA00023136"/>
    </source>
</evidence>
<feature type="domain" description="Sodium/calcium exchanger membrane region" evidence="6">
    <location>
        <begin position="173"/>
        <end position="313"/>
    </location>
</feature>
<evidence type="ECO:0000256" key="5">
    <source>
        <dbReference type="SAM" id="Phobius"/>
    </source>
</evidence>
<dbReference type="NCBIfam" id="TIGR00367">
    <property type="entry name" value="calcium/sodium antiporter"/>
    <property type="match status" value="1"/>
</dbReference>
<evidence type="ECO:0000313" key="7">
    <source>
        <dbReference type="EMBL" id="NSX53241.1"/>
    </source>
</evidence>
<evidence type="ECO:0000256" key="3">
    <source>
        <dbReference type="ARBA" id="ARBA00022989"/>
    </source>
</evidence>
<evidence type="ECO:0000259" key="6">
    <source>
        <dbReference type="Pfam" id="PF01699"/>
    </source>
</evidence>
<dbReference type="RefSeq" id="WP_174134367.1">
    <property type="nucleotide sequence ID" value="NZ_JABUFE010000001.1"/>
</dbReference>
<dbReference type="InterPro" id="IPR004837">
    <property type="entry name" value="NaCa_Exmemb"/>
</dbReference>
<feature type="transmembrane region" description="Helical" evidence="5">
    <location>
        <begin position="125"/>
        <end position="144"/>
    </location>
</feature>
<evidence type="ECO:0000256" key="1">
    <source>
        <dbReference type="ARBA" id="ARBA00004141"/>
    </source>
</evidence>
<feature type="domain" description="Sodium/calcium exchanger membrane region" evidence="6">
    <location>
        <begin position="4"/>
        <end position="142"/>
    </location>
</feature>
<reference evidence="7 8" key="1">
    <citation type="submission" date="2020-06" db="EMBL/GenBank/DDBJ databases">
        <title>Sulfitobacter algicola sp. nov., isolated from green algae.</title>
        <authorList>
            <person name="Wang C."/>
        </authorList>
    </citation>
    <scope>NUCLEOTIDE SEQUENCE [LARGE SCALE GENOMIC DNA]</scope>
    <source>
        <strain evidence="7 8">1151</strain>
    </source>
</reference>
<comment type="subcellular location">
    <subcellularLocation>
        <location evidence="1">Membrane</location>
        <topology evidence="1">Multi-pass membrane protein</topology>
    </subcellularLocation>
</comment>
<proteinExistence type="predicted"/>
<dbReference type="InterPro" id="IPR004481">
    <property type="entry name" value="K/Na/Ca-exchanger"/>
</dbReference>
<keyword evidence="8" id="KW-1185">Reference proteome</keyword>
<evidence type="ECO:0000256" key="2">
    <source>
        <dbReference type="ARBA" id="ARBA00022692"/>
    </source>
</evidence>
<accession>A0ABX2ISH4</accession>
<sequence>MDYLFVLIGLVGLIIGGECLVRGAVAIAKKFNVSPMIIGLTLVGFGTSTPELVTSVQAAFAGSAGISMGNVVGSNIANILLILGVAAVICPLAVTPSALRRDGVVLVLASLLCLIVVMNGSLSRLVGMLLISGLVTYLLFTISVERRNKTKATETYQAEADIVTTPNGMMVPVVFLVGGLVLTIFSARFLVMGAVAIAQDLGLSEAVIGLTIVAVGTSMPELVTSIIAARKGQSDVALGNVIGSNIFNILGILGVTAVLQPFQIPAVIAEFDIWVMVAVTLGLVVFAITDWQIKRREGAIFVGGYIVYLGWLLLHA</sequence>
<dbReference type="InterPro" id="IPR044880">
    <property type="entry name" value="NCX_ion-bd_dom_sf"/>
</dbReference>
<keyword evidence="4 5" id="KW-0472">Membrane</keyword>
<feature type="transmembrane region" description="Helical" evidence="5">
    <location>
        <begin position="271"/>
        <end position="291"/>
    </location>
</feature>
<feature type="transmembrane region" description="Helical" evidence="5">
    <location>
        <begin position="298"/>
        <end position="314"/>
    </location>
</feature>
<keyword evidence="2 5" id="KW-0812">Transmembrane</keyword>
<keyword evidence="3 5" id="KW-1133">Transmembrane helix</keyword>
<comment type="caution">
    <text evidence="7">The sequence shown here is derived from an EMBL/GenBank/DDBJ whole genome shotgun (WGS) entry which is preliminary data.</text>
</comment>
<dbReference type="Pfam" id="PF01699">
    <property type="entry name" value="Na_Ca_ex"/>
    <property type="match status" value="2"/>
</dbReference>
<name>A0ABX2ISH4_9RHOB</name>
<dbReference type="Gene3D" id="6.10.280.80">
    <property type="entry name" value="NCX, peripheral helical region"/>
    <property type="match status" value="1"/>
</dbReference>